<proteinExistence type="predicted"/>
<gene>
    <name evidence="2" type="ORF">LF1_22930</name>
</gene>
<evidence type="ECO:0000313" key="2">
    <source>
        <dbReference type="EMBL" id="KAA1259756.1"/>
    </source>
</evidence>
<organism evidence="2 3">
    <name type="scientific">Rubripirellula obstinata</name>
    <dbReference type="NCBI Taxonomy" id="406547"/>
    <lineage>
        <taxon>Bacteria</taxon>
        <taxon>Pseudomonadati</taxon>
        <taxon>Planctomycetota</taxon>
        <taxon>Planctomycetia</taxon>
        <taxon>Pirellulales</taxon>
        <taxon>Pirellulaceae</taxon>
        <taxon>Rubripirellula</taxon>
    </lineage>
</organism>
<evidence type="ECO:0000256" key="1">
    <source>
        <dbReference type="SAM" id="MobiDB-lite"/>
    </source>
</evidence>
<protein>
    <submittedName>
        <fullName evidence="2">Uncharacterized protein</fullName>
    </submittedName>
</protein>
<reference evidence="2 3" key="1">
    <citation type="submission" date="2019-08" db="EMBL/GenBank/DDBJ databases">
        <title>Deep-cultivation of Planctomycetes and their phenomic and genomic characterization uncovers novel biology.</title>
        <authorList>
            <person name="Wiegand S."/>
            <person name="Jogler M."/>
            <person name="Boedeker C."/>
            <person name="Pinto D."/>
            <person name="Vollmers J."/>
            <person name="Rivas-Marin E."/>
            <person name="Kohn T."/>
            <person name="Peeters S.H."/>
            <person name="Heuer A."/>
            <person name="Rast P."/>
            <person name="Oberbeckmann S."/>
            <person name="Bunk B."/>
            <person name="Jeske O."/>
            <person name="Meyerdierks A."/>
            <person name="Storesund J.E."/>
            <person name="Kallscheuer N."/>
            <person name="Luecker S."/>
            <person name="Lage O.M."/>
            <person name="Pohl T."/>
            <person name="Merkel B.J."/>
            <person name="Hornburger P."/>
            <person name="Mueller R.-W."/>
            <person name="Bruemmer F."/>
            <person name="Labrenz M."/>
            <person name="Spormann A.M."/>
            <person name="Op Den Camp H."/>
            <person name="Overmann J."/>
            <person name="Amann R."/>
            <person name="Jetten M.S.M."/>
            <person name="Mascher T."/>
            <person name="Medema M.H."/>
            <person name="Devos D.P."/>
            <person name="Kaster A.-K."/>
            <person name="Ovreas L."/>
            <person name="Rohde M."/>
            <person name="Galperin M.Y."/>
            <person name="Jogler C."/>
        </authorList>
    </citation>
    <scope>NUCLEOTIDE SEQUENCE [LARGE SCALE GENOMIC DNA]</scope>
    <source>
        <strain evidence="2 3">LF1</strain>
    </source>
</reference>
<feature type="compositionally biased region" description="Basic and acidic residues" evidence="1">
    <location>
        <begin position="18"/>
        <end position="34"/>
    </location>
</feature>
<name>A0A5B1CGS1_9BACT</name>
<comment type="caution">
    <text evidence="2">The sequence shown here is derived from an EMBL/GenBank/DDBJ whole genome shotgun (WGS) entry which is preliminary data.</text>
</comment>
<dbReference type="Proteomes" id="UP000322699">
    <property type="component" value="Unassembled WGS sequence"/>
</dbReference>
<sequence>MIGFNSHEVTTAPCRGRQPTDRTRFYSEPRRGDSKGAYVSLSPLRGCGYDSDQNRGLTPTARCCRHFVARRLSIKHGGQR</sequence>
<accession>A0A5B1CGS1</accession>
<feature type="region of interest" description="Disordered" evidence="1">
    <location>
        <begin position="1"/>
        <end position="37"/>
    </location>
</feature>
<dbReference type="AlphaFoldDB" id="A0A5B1CGS1"/>
<evidence type="ECO:0000313" key="3">
    <source>
        <dbReference type="Proteomes" id="UP000322699"/>
    </source>
</evidence>
<dbReference type="EMBL" id="VRLW01000001">
    <property type="protein sequence ID" value="KAA1259756.1"/>
    <property type="molecule type" value="Genomic_DNA"/>
</dbReference>
<keyword evidence="3" id="KW-1185">Reference proteome</keyword>